<accession>A0A0F7TFD0</accession>
<evidence type="ECO:0000256" key="7">
    <source>
        <dbReference type="ARBA" id="ARBA00032824"/>
    </source>
</evidence>
<keyword evidence="5" id="KW-1015">Disulfide bond</keyword>
<organism evidence="11 12">
    <name type="scientific">Penicillium brasilianum</name>
    <dbReference type="NCBI Taxonomy" id="104259"/>
    <lineage>
        <taxon>Eukaryota</taxon>
        <taxon>Fungi</taxon>
        <taxon>Dikarya</taxon>
        <taxon>Ascomycota</taxon>
        <taxon>Pezizomycotina</taxon>
        <taxon>Eurotiomycetes</taxon>
        <taxon>Eurotiomycetidae</taxon>
        <taxon>Eurotiales</taxon>
        <taxon>Aspergillaceae</taxon>
        <taxon>Penicillium</taxon>
    </lineage>
</organism>
<dbReference type="InterPro" id="IPR013766">
    <property type="entry name" value="Thioredoxin_domain"/>
</dbReference>
<keyword evidence="12" id="KW-1185">Reference proteome</keyword>
<evidence type="ECO:0000256" key="1">
    <source>
        <dbReference type="ARBA" id="ARBA00013017"/>
    </source>
</evidence>
<evidence type="ECO:0000313" key="12">
    <source>
        <dbReference type="Proteomes" id="UP000042958"/>
    </source>
</evidence>
<evidence type="ECO:0000259" key="10">
    <source>
        <dbReference type="PROSITE" id="PS51352"/>
    </source>
</evidence>
<dbReference type="GO" id="GO:0005737">
    <property type="term" value="C:cytoplasm"/>
    <property type="evidence" value="ECO:0007669"/>
    <property type="project" value="TreeGrafter"/>
</dbReference>
<evidence type="ECO:0000313" key="11">
    <source>
        <dbReference type="EMBL" id="CEJ53693.1"/>
    </source>
</evidence>
<keyword evidence="3" id="KW-0049">Antioxidant</keyword>
<dbReference type="Gene3D" id="3.40.30.10">
    <property type="entry name" value="Glutaredoxin"/>
    <property type="match status" value="1"/>
</dbReference>
<dbReference type="EC" id="1.11.1.24" evidence="1"/>
<keyword evidence="6" id="KW-0676">Redox-active center</keyword>
<dbReference type="STRING" id="104259.A0A0F7TFD0"/>
<evidence type="ECO:0000256" key="3">
    <source>
        <dbReference type="ARBA" id="ARBA00022862"/>
    </source>
</evidence>
<evidence type="ECO:0000256" key="6">
    <source>
        <dbReference type="ARBA" id="ARBA00023284"/>
    </source>
</evidence>
<proteinExistence type="inferred from homology"/>
<sequence>MTLNTELAGLRDNFYANGPKSIVDPIRESVSSIKASYDPGTAIQVGAALPEFVLTDALGNTVFSKTVLANGPILITFYRGEWCPFCNLHLASLQKHLAEFEAKGVTLVAITPELPTKTLSTIEKQSLKFIVLSDTSNKYARKLGIVWKMPETLRPVFKTLGHDLIEGNGDDSFELPIPASLLVDGKGVVRKTFVDPDYTKRLEPETALEWINTL</sequence>
<dbReference type="PANTHER" id="PTHR42801">
    <property type="entry name" value="THIOREDOXIN-DEPENDENT PEROXIDE REDUCTASE"/>
    <property type="match status" value="1"/>
</dbReference>
<name>A0A0F7TFD0_PENBI</name>
<keyword evidence="4" id="KW-0560">Oxidoreductase</keyword>
<dbReference type="GO" id="GO:0008379">
    <property type="term" value="F:thioredoxin peroxidase activity"/>
    <property type="evidence" value="ECO:0007669"/>
    <property type="project" value="TreeGrafter"/>
</dbReference>
<dbReference type="SUPFAM" id="SSF52833">
    <property type="entry name" value="Thioredoxin-like"/>
    <property type="match status" value="1"/>
</dbReference>
<evidence type="ECO:0000256" key="5">
    <source>
        <dbReference type="ARBA" id="ARBA00023157"/>
    </source>
</evidence>
<dbReference type="InterPro" id="IPR000866">
    <property type="entry name" value="AhpC/TSA"/>
</dbReference>
<feature type="domain" description="Thioredoxin" evidence="10">
    <location>
        <begin position="43"/>
        <end position="214"/>
    </location>
</feature>
<evidence type="ECO:0000256" key="4">
    <source>
        <dbReference type="ARBA" id="ARBA00023002"/>
    </source>
</evidence>
<evidence type="ECO:0000256" key="8">
    <source>
        <dbReference type="ARBA" id="ARBA00038489"/>
    </source>
</evidence>
<gene>
    <name evidence="11" type="ORF">PMG11_00042</name>
</gene>
<dbReference type="Proteomes" id="UP000042958">
    <property type="component" value="Unassembled WGS sequence"/>
</dbReference>
<evidence type="ECO:0000256" key="2">
    <source>
        <dbReference type="ARBA" id="ARBA00022559"/>
    </source>
</evidence>
<dbReference type="PANTHER" id="PTHR42801:SF7">
    <property type="entry name" value="SLL1159 PROTEIN"/>
    <property type="match status" value="1"/>
</dbReference>
<dbReference type="Pfam" id="PF00578">
    <property type="entry name" value="AhpC-TSA"/>
    <property type="match status" value="1"/>
</dbReference>
<dbReference type="InterPro" id="IPR050924">
    <property type="entry name" value="Peroxiredoxin_BCP/PrxQ"/>
</dbReference>
<keyword evidence="2" id="KW-0575">Peroxidase</keyword>
<dbReference type="OrthoDB" id="338622at2759"/>
<comment type="catalytic activity">
    <reaction evidence="9">
        <text>a hydroperoxide + [thioredoxin]-dithiol = an alcohol + [thioredoxin]-disulfide + H2O</text>
        <dbReference type="Rhea" id="RHEA:62620"/>
        <dbReference type="Rhea" id="RHEA-COMP:10698"/>
        <dbReference type="Rhea" id="RHEA-COMP:10700"/>
        <dbReference type="ChEBI" id="CHEBI:15377"/>
        <dbReference type="ChEBI" id="CHEBI:29950"/>
        <dbReference type="ChEBI" id="CHEBI:30879"/>
        <dbReference type="ChEBI" id="CHEBI:35924"/>
        <dbReference type="ChEBI" id="CHEBI:50058"/>
        <dbReference type="EC" id="1.11.1.24"/>
    </reaction>
</comment>
<dbReference type="GO" id="GO:0045454">
    <property type="term" value="P:cell redox homeostasis"/>
    <property type="evidence" value="ECO:0007669"/>
    <property type="project" value="TreeGrafter"/>
</dbReference>
<dbReference type="GO" id="GO:0034599">
    <property type="term" value="P:cellular response to oxidative stress"/>
    <property type="evidence" value="ECO:0007669"/>
    <property type="project" value="TreeGrafter"/>
</dbReference>
<dbReference type="CDD" id="cd02970">
    <property type="entry name" value="PRX_like2"/>
    <property type="match status" value="1"/>
</dbReference>
<dbReference type="InterPro" id="IPR036249">
    <property type="entry name" value="Thioredoxin-like_sf"/>
</dbReference>
<dbReference type="PROSITE" id="PS51352">
    <property type="entry name" value="THIOREDOXIN_2"/>
    <property type="match status" value="1"/>
</dbReference>
<dbReference type="EMBL" id="CDHK01000001">
    <property type="protein sequence ID" value="CEJ53693.1"/>
    <property type="molecule type" value="Genomic_DNA"/>
</dbReference>
<dbReference type="AlphaFoldDB" id="A0A0F7TFD0"/>
<evidence type="ECO:0000256" key="9">
    <source>
        <dbReference type="ARBA" id="ARBA00049091"/>
    </source>
</evidence>
<protein>
    <recommendedName>
        <fullName evidence="1">thioredoxin-dependent peroxiredoxin</fullName>
        <ecNumber evidence="1">1.11.1.24</ecNumber>
    </recommendedName>
    <alternativeName>
        <fullName evidence="7">Thioredoxin peroxidase</fullName>
    </alternativeName>
</protein>
<comment type="similarity">
    <text evidence="8">Belongs to the peroxiredoxin family. BCP/PrxQ subfamily.</text>
</comment>
<reference evidence="12" key="1">
    <citation type="journal article" date="2015" name="Genome Announc.">
        <title>Draft genome sequence of the fungus Penicillium brasilianum MG11.</title>
        <authorList>
            <person name="Horn F."/>
            <person name="Linde J."/>
            <person name="Mattern D.J."/>
            <person name="Walther G."/>
            <person name="Guthke R."/>
            <person name="Brakhage A.A."/>
            <person name="Valiante V."/>
        </authorList>
    </citation>
    <scope>NUCLEOTIDE SEQUENCE [LARGE SCALE GENOMIC DNA]</scope>
    <source>
        <strain evidence="12">MG11</strain>
    </source>
</reference>